<evidence type="ECO:0000313" key="3">
    <source>
        <dbReference type="Proteomes" id="UP000539642"/>
    </source>
</evidence>
<accession>A0A840UMC9</accession>
<dbReference type="InterPro" id="IPR036380">
    <property type="entry name" value="Isochorismatase-like_sf"/>
</dbReference>
<dbReference type="Gene3D" id="3.40.50.850">
    <property type="entry name" value="Isochorismatase-like"/>
    <property type="match status" value="1"/>
</dbReference>
<dbReference type="SUPFAM" id="SSF52499">
    <property type="entry name" value="Isochorismatase-like hydrolases"/>
    <property type="match status" value="1"/>
</dbReference>
<proteinExistence type="predicted"/>
<comment type="caution">
    <text evidence="2">The sequence shown here is derived from an EMBL/GenBank/DDBJ whole genome shotgun (WGS) entry which is preliminary data.</text>
</comment>
<dbReference type="PANTHER" id="PTHR14119">
    <property type="entry name" value="HYDROLASE"/>
    <property type="match status" value="1"/>
</dbReference>
<dbReference type="Pfam" id="PF00857">
    <property type="entry name" value="Isochorismatase"/>
    <property type="match status" value="1"/>
</dbReference>
<dbReference type="RefSeq" id="WP_183348254.1">
    <property type="nucleotide sequence ID" value="NZ_JACHEO010000002.1"/>
</dbReference>
<name>A0A840UMC9_9BACT</name>
<protein>
    <submittedName>
        <fullName evidence="2">Nicotinamidase-related amidase</fullName>
    </submittedName>
</protein>
<sequence length="192" mass="21049">MDGKNIGLLRLENCCLHLVDLQESLMAQIHGKDRVAATTKLMLQFARIVKLPIIANTQYKKGLGPYVADLESMMGDIPRPDKVEFGALANVQTRELYGSLPESVTTVILCGVESHICIYQTAVGILEMGKTPWIVADAVSSRDVENHQLALQRLRDLGAVIGPAEMIIYELLGRAGTPIFKEVLPLIISHTS</sequence>
<evidence type="ECO:0000313" key="2">
    <source>
        <dbReference type="EMBL" id="MBB5346932.1"/>
    </source>
</evidence>
<keyword evidence="3" id="KW-1185">Reference proteome</keyword>
<dbReference type="PANTHER" id="PTHR14119:SF3">
    <property type="entry name" value="ISOCHORISMATASE DOMAIN-CONTAINING PROTEIN 2"/>
    <property type="match status" value="1"/>
</dbReference>
<dbReference type="InterPro" id="IPR050993">
    <property type="entry name" value="Isochorismatase_domain"/>
</dbReference>
<dbReference type="EMBL" id="JACHEO010000002">
    <property type="protein sequence ID" value="MBB5346932.1"/>
    <property type="molecule type" value="Genomic_DNA"/>
</dbReference>
<evidence type="ECO:0000259" key="1">
    <source>
        <dbReference type="Pfam" id="PF00857"/>
    </source>
</evidence>
<reference evidence="2 3" key="1">
    <citation type="submission" date="2020-08" db="EMBL/GenBank/DDBJ databases">
        <title>Genomic Encyclopedia of Type Strains, Phase IV (KMG-IV): sequencing the most valuable type-strain genomes for metagenomic binning, comparative biology and taxonomic classification.</title>
        <authorList>
            <person name="Goeker M."/>
        </authorList>
    </citation>
    <scope>NUCLEOTIDE SEQUENCE [LARGE SCALE GENOMIC DNA]</scope>
    <source>
        <strain evidence="2 3">DSM 28570</strain>
    </source>
</reference>
<organism evidence="2 3">
    <name type="scientific">Desulfoprunum benzoelyticum</name>
    <dbReference type="NCBI Taxonomy" id="1506996"/>
    <lineage>
        <taxon>Bacteria</taxon>
        <taxon>Pseudomonadati</taxon>
        <taxon>Thermodesulfobacteriota</taxon>
        <taxon>Desulfobulbia</taxon>
        <taxon>Desulfobulbales</taxon>
        <taxon>Desulfobulbaceae</taxon>
        <taxon>Desulfoprunum</taxon>
    </lineage>
</organism>
<gene>
    <name evidence="2" type="ORF">HNQ81_000642</name>
</gene>
<dbReference type="InterPro" id="IPR000868">
    <property type="entry name" value="Isochorismatase-like_dom"/>
</dbReference>
<dbReference type="Proteomes" id="UP000539642">
    <property type="component" value="Unassembled WGS sequence"/>
</dbReference>
<dbReference type="AlphaFoldDB" id="A0A840UMC9"/>
<feature type="domain" description="Isochorismatase-like" evidence="1">
    <location>
        <begin position="16"/>
        <end position="162"/>
    </location>
</feature>